<dbReference type="InterPro" id="IPR035979">
    <property type="entry name" value="RBD_domain_sf"/>
</dbReference>
<proteinExistence type="predicted"/>
<feature type="compositionally biased region" description="Basic and acidic residues" evidence="1">
    <location>
        <begin position="30"/>
        <end position="49"/>
    </location>
</feature>
<dbReference type="SUPFAM" id="SSF54928">
    <property type="entry name" value="RNA-binding domain, RBD"/>
    <property type="match status" value="1"/>
</dbReference>
<reference evidence="2" key="1">
    <citation type="journal article" date="2022" name="Int. J. Mol. Sci.">
        <title>Draft Genome of Tanacetum Coccineum: Genomic Comparison of Closely Related Tanacetum-Family Plants.</title>
        <authorList>
            <person name="Yamashiro T."/>
            <person name="Shiraishi A."/>
            <person name="Nakayama K."/>
            <person name="Satake H."/>
        </authorList>
    </citation>
    <scope>NUCLEOTIDE SEQUENCE</scope>
</reference>
<comment type="caution">
    <text evidence="2">The sequence shown here is derived from an EMBL/GenBank/DDBJ whole genome shotgun (WGS) entry which is preliminary data.</text>
</comment>
<dbReference type="Proteomes" id="UP001151760">
    <property type="component" value="Unassembled WGS sequence"/>
</dbReference>
<sequence length="326" mass="37073">MKYNKSSTRITKGEGTEEGKQRSPLFNTRSKHEGIYKVNQEEGKGDEKGIPNPSHNVINFFFTNFPPDWNKTDLHGLFAEVGEIADLYVARKVSKAEFKNKEGDSSPRVDDVRCVEEGVKIDIESNNIIKSGSNSICGEINDLIGMDMKCINAHKVVITKDFTEEDESTKADEDVTSSFPAQVKEGENSKFEFDLKYKHEEARDSCIGLSNARENDLSSYFVDDNRKEKESKLCDTTKEKDGSLCCDEDNIRFKPKSSKLDLERIILYSRGLRPNMSTKEIREGFASFNPPQTSSIQKSHPTSLKGSIHRLRRKKDSFEERKNKVF</sequence>
<evidence type="ECO:0000313" key="2">
    <source>
        <dbReference type="EMBL" id="GJT89946.1"/>
    </source>
</evidence>
<organism evidence="2 3">
    <name type="scientific">Tanacetum coccineum</name>
    <dbReference type="NCBI Taxonomy" id="301880"/>
    <lineage>
        <taxon>Eukaryota</taxon>
        <taxon>Viridiplantae</taxon>
        <taxon>Streptophyta</taxon>
        <taxon>Embryophyta</taxon>
        <taxon>Tracheophyta</taxon>
        <taxon>Spermatophyta</taxon>
        <taxon>Magnoliopsida</taxon>
        <taxon>eudicotyledons</taxon>
        <taxon>Gunneridae</taxon>
        <taxon>Pentapetalae</taxon>
        <taxon>asterids</taxon>
        <taxon>campanulids</taxon>
        <taxon>Asterales</taxon>
        <taxon>Asteraceae</taxon>
        <taxon>Asteroideae</taxon>
        <taxon>Anthemideae</taxon>
        <taxon>Anthemidinae</taxon>
        <taxon>Tanacetum</taxon>
    </lineage>
</organism>
<feature type="compositionally biased region" description="Polar residues" evidence="1">
    <location>
        <begin position="289"/>
        <end position="305"/>
    </location>
</feature>
<reference evidence="2" key="2">
    <citation type="submission" date="2022-01" db="EMBL/GenBank/DDBJ databases">
        <authorList>
            <person name="Yamashiro T."/>
            <person name="Shiraishi A."/>
            <person name="Satake H."/>
            <person name="Nakayama K."/>
        </authorList>
    </citation>
    <scope>NUCLEOTIDE SEQUENCE</scope>
</reference>
<feature type="region of interest" description="Disordered" evidence="1">
    <location>
        <begin position="288"/>
        <end position="326"/>
    </location>
</feature>
<evidence type="ECO:0000313" key="3">
    <source>
        <dbReference type="Proteomes" id="UP001151760"/>
    </source>
</evidence>
<gene>
    <name evidence="2" type="ORF">Tco_1078791</name>
</gene>
<feature type="compositionally biased region" description="Polar residues" evidence="1">
    <location>
        <begin position="1"/>
        <end position="10"/>
    </location>
</feature>
<accession>A0ABQ5HPZ7</accession>
<protein>
    <submittedName>
        <fullName evidence="2">Nucleotide-binding alpha-beta plait domain-containing protein</fullName>
    </submittedName>
</protein>
<dbReference type="EMBL" id="BQNB010019876">
    <property type="protein sequence ID" value="GJT89946.1"/>
    <property type="molecule type" value="Genomic_DNA"/>
</dbReference>
<feature type="region of interest" description="Disordered" evidence="1">
    <location>
        <begin position="1"/>
        <end position="50"/>
    </location>
</feature>
<keyword evidence="3" id="KW-1185">Reference proteome</keyword>
<evidence type="ECO:0000256" key="1">
    <source>
        <dbReference type="SAM" id="MobiDB-lite"/>
    </source>
</evidence>
<feature type="compositionally biased region" description="Basic and acidic residues" evidence="1">
    <location>
        <begin position="11"/>
        <end position="21"/>
    </location>
</feature>
<feature type="compositionally biased region" description="Basic and acidic residues" evidence="1">
    <location>
        <begin position="316"/>
        <end position="326"/>
    </location>
</feature>
<name>A0ABQ5HPZ7_9ASTR</name>